<gene>
    <name evidence="2" type="ORF">CR203_18690</name>
</gene>
<accession>A0A3A9K3L0</accession>
<proteinExistence type="predicted"/>
<keyword evidence="1" id="KW-1133">Transmembrane helix</keyword>
<feature type="transmembrane region" description="Helical" evidence="1">
    <location>
        <begin position="37"/>
        <end position="56"/>
    </location>
</feature>
<name>A0A3A9K3L0_9BACI</name>
<dbReference type="EMBL" id="PDOE01000011">
    <property type="protein sequence ID" value="RKL65878.1"/>
    <property type="molecule type" value="Genomic_DNA"/>
</dbReference>
<reference evidence="2 3" key="1">
    <citation type="submission" date="2017-10" db="EMBL/GenBank/DDBJ databases">
        <title>Bacillus sp. nov., a halophilic bacterium isolated from a Keqin Lake.</title>
        <authorList>
            <person name="Wang H."/>
        </authorList>
    </citation>
    <scope>NUCLEOTIDE SEQUENCE [LARGE SCALE GENOMIC DNA]</scope>
    <source>
        <strain evidence="2 3">KCTC 13187</strain>
    </source>
</reference>
<dbReference type="OrthoDB" id="2428552at2"/>
<evidence type="ECO:0000313" key="3">
    <source>
        <dbReference type="Proteomes" id="UP000281498"/>
    </source>
</evidence>
<dbReference type="RefSeq" id="WP_110937859.1">
    <property type="nucleotide sequence ID" value="NZ_KZ614147.1"/>
</dbReference>
<comment type="caution">
    <text evidence="2">The sequence shown here is derived from an EMBL/GenBank/DDBJ whole genome shotgun (WGS) entry which is preliminary data.</text>
</comment>
<keyword evidence="1" id="KW-0812">Transmembrane</keyword>
<evidence type="ECO:0000256" key="1">
    <source>
        <dbReference type="SAM" id="Phobius"/>
    </source>
</evidence>
<organism evidence="2 3">
    <name type="scientific">Salipaludibacillus neizhouensis</name>
    <dbReference type="NCBI Taxonomy" id="885475"/>
    <lineage>
        <taxon>Bacteria</taxon>
        <taxon>Bacillati</taxon>
        <taxon>Bacillota</taxon>
        <taxon>Bacilli</taxon>
        <taxon>Bacillales</taxon>
        <taxon>Bacillaceae</taxon>
    </lineage>
</organism>
<protein>
    <recommendedName>
        <fullName evidence="4">DUF4181 domain-containing protein</fullName>
    </recommendedName>
</protein>
<evidence type="ECO:0008006" key="4">
    <source>
        <dbReference type="Google" id="ProtNLM"/>
    </source>
</evidence>
<keyword evidence="3" id="KW-1185">Reference proteome</keyword>
<dbReference type="Proteomes" id="UP000281498">
    <property type="component" value="Unassembled WGS sequence"/>
</dbReference>
<evidence type="ECO:0000313" key="2">
    <source>
        <dbReference type="EMBL" id="RKL65878.1"/>
    </source>
</evidence>
<sequence>MNDEKKSFYLYMAVGYTGLLLIGLAAIRYISVFHDTLGQSLALFGFIFVTVYIRFAEKKLGISKKESIISNAILIVVLFAFWLYFK</sequence>
<dbReference type="AlphaFoldDB" id="A0A3A9K3L0"/>
<feature type="transmembrane region" description="Helical" evidence="1">
    <location>
        <begin position="9"/>
        <end position="31"/>
    </location>
</feature>
<feature type="transmembrane region" description="Helical" evidence="1">
    <location>
        <begin position="68"/>
        <end position="85"/>
    </location>
</feature>
<keyword evidence="1" id="KW-0472">Membrane</keyword>